<accession>A0A1D1W030</accession>
<reference evidence="2 3" key="1">
    <citation type="journal article" date="2016" name="Nat. Commun.">
        <title>Extremotolerant tardigrade genome and improved radiotolerance of human cultured cells by tardigrade-unique protein.</title>
        <authorList>
            <person name="Hashimoto T."/>
            <person name="Horikawa D.D."/>
            <person name="Saito Y."/>
            <person name="Kuwahara H."/>
            <person name="Kozuka-Hata H."/>
            <person name="Shin-I T."/>
            <person name="Minakuchi Y."/>
            <person name="Ohishi K."/>
            <person name="Motoyama A."/>
            <person name="Aizu T."/>
            <person name="Enomoto A."/>
            <person name="Kondo K."/>
            <person name="Tanaka S."/>
            <person name="Hara Y."/>
            <person name="Koshikawa S."/>
            <person name="Sagara H."/>
            <person name="Miura T."/>
            <person name="Yokobori S."/>
            <person name="Miyagawa K."/>
            <person name="Suzuki Y."/>
            <person name="Kubo T."/>
            <person name="Oyama M."/>
            <person name="Kohara Y."/>
            <person name="Fujiyama A."/>
            <person name="Arakawa K."/>
            <person name="Katayama T."/>
            <person name="Toyoda A."/>
            <person name="Kunieda T."/>
        </authorList>
    </citation>
    <scope>NUCLEOTIDE SEQUENCE [LARGE SCALE GENOMIC DNA]</scope>
    <source>
        <strain evidence="2 3">YOKOZUNA-1</strain>
    </source>
</reference>
<name>A0A1D1W030_RAMVA</name>
<sequence>MYLQARLVSKLSHRYELHWKGSHLATCVPPVCHLCATKAHLLVCTVSNLASKSIFGERSQGIDVGNRDDETEVTVATWPPAICFLIIAMSRLWNLRVRERTGPPSLESELDRVKVERDGLKEALERSSHARIKAAKLDIEVENELLEKKEQVEEVLTNRMHILEADNRQLKATIDR</sequence>
<organism evidence="2 3">
    <name type="scientific">Ramazzottius varieornatus</name>
    <name type="common">Water bear</name>
    <name type="synonym">Tardigrade</name>
    <dbReference type="NCBI Taxonomy" id="947166"/>
    <lineage>
        <taxon>Eukaryota</taxon>
        <taxon>Metazoa</taxon>
        <taxon>Ecdysozoa</taxon>
        <taxon>Tardigrada</taxon>
        <taxon>Eutardigrada</taxon>
        <taxon>Parachela</taxon>
        <taxon>Hypsibioidea</taxon>
        <taxon>Ramazzottiidae</taxon>
        <taxon>Ramazzottius</taxon>
    </lineage>
</organism>
<dbReference type="EMBL" id="BDGG01000012">
    <property type="protein sequence ID" value="GAV05458.1"/>
    <property type="molecule type" value="Genomic_DNA"/>
</dbReference>
<keyword evidence="1" id="KW-0175">Coiled coil</keyword>
<comment type="caution">
    <text evidence="2">The sequence shown here is derived from an EMBL/GenBank/DDBJ whole genome shotgun (WGS) entry which is preliminary data.</text>
</comment>
<evidence type="ECO:0000256" key="1">
    <source>
        <dbReference type="SAM" id="Coils"/>
    </source>
</evidence>
<evidence type="ECO:0000313" key="2">
    <source>
        <dbReference type="EMBL" id="GAV05458.1"/>
    </source>
</evidence>
<dbReference type="AlphaFoldDB" id="A0A1D1W030"/>
<feature type="coiled-coil region" evidence="1">
    <location>
        <begin position="132"/>
        <end position="173"/>
    </location>
</feature>
<dbReference type="Proteomes" id="UP000186922">
    <property type="component" value="Unassembled WGS sequence"/>
</dbReference>
<proteinExistence type="predicted"/>
<keyword evidence="3" id="KW-1185">Reference proteome</keyword>
<gene>
    <name evidence="2" type="primary">RvY_15590-1</name>
    <name evidence="2" type="synonym">RvY_15590.1</name>
    <name evidence="2" type="ORF">RvY_15590</name>
</gene>
<protein>
    <submittedName>
        <fullName evidence="2">Uncharacterized protein</fullName>
    </submittedName>
</protein>
<evidence type="ECO:0000313" key="3">
    <source>
        <dbReference type="Proteomes" id="UP000186922"/>
    </source>
</evidence>